<reference evidence="1 2" key="1">
    <citation type="journal article" date="2023" name="BMC Biol.">
        <title>The compact genome of the sponge Oopsacas minuta (Hexactinellida) is lacking key metazoan core genes.</title>
        <authorList>
            <person name="Santini S."/>
            <person name="Schenkelaars Q."/>
            <person name="Jourda C."/>
            <person name="Duchesne M."/>
            <person name="Belahbib H."/>
            <person name="Rocher C."/>
            <person name="Selva M."/>
            <person name="Riesgo A."/>
            <person name="Vervoort M."/>
            <person name="Leys S.P."/>
            <person name="Kodjabachian L."/>
            <person name="Le Bivic A."/>
            <person name="Borchiellini C."/>
            <person name="Claverie J.M."/>
            <person name="Renard E."/>
        </authorList>
    </citation>
    <scope>NUCLEOTIDE SEQUENCE [LARGE SCALE GENOMIC DNA]</scope>
    <source>
        <strain evidence="1">SPO-2</strain>
    </source>
</reference>
<accession>A0AAV7KKQ0</accession>
<organism evidence="1 2">
    <name type="scientific">Oopsacas minuta</name>
    <dbReference type="NCBI Taxonomy" id="111878"/>
    <lineage>
        <taxon>Eukaryota</taxon>
        <taxon>Metazoa</taxon>
        <taxon>Porifera</taxon>
        <taxon>Hexactinellida</taxon>
        <taxon>Hexasterophora</taxon>
        <taxon>Lyssacinosida</taxon>
        <taxon>Leucopsacidae</taxon>
        <taxon>Oopsacas</taxon>
    </lineage>
</organism>
<dbReference type="AlphaFoldDB" id="A0AAV7KKQ0"/>
<evidence type="ECO:0000313" key="2">
    <source>
        <dbReference type="Proteomes" id="UP001165289"/>
    </source>
</evidence>
<name>A0AAV7KKQ0_9METZ</name>
<dbReference type="Proteomes" id="UP001165289">
    <property type="component" value="Unassembled WGS sequence"/>
</dbReference>
<gene>
    <name evidence="1" type="ORF">LOD99_14135</name>
</gene>
<protein>
    <submittedName>
        <fullName evidence="1">Uncharacterized protein</fullName>
    </submittedName>
</protein>
<dbReference type="EMBL" id="JAKMXF010000033">
    <property type="protein sequence ID" value="KAI6660551.1"/>
    <property type="molecule type" value="Genomic_DNA"/>
</dbReference>
<sequence length="363" mass="41875">MAKSVGKYKVLANPNQSDKDKQEVIGESDMYKMEDYIALSDFRGVKIESGRNWDYSFEKKRLHVRGLDCGSNFSVTHKDWNDIKIVDIILNGNLVYLLIVQNQHPNTLSIYILTLNGEIVTKNITEFGTRNKAWKINNASFVTDSQSVCLLIKTISLSASKELERVRVTTGSTLILMNERVWYECCLKDKRLNIQPSKDDSPLIIDDDLFYLQQNGNRPRILQLYSLKNKSPVGREIVLQLVNEFKHSEEMEANLISSTYCIDYKHNKILVPYTRLRGFFNHELILRMFSMNGLIEREEIIWECEKCQDIGDSNIFPIHNFSTWSWPFEPINIVLTDNGGVLITWFSGSARSGSIFSTLTKLY</sequence>
<comment type="caution">
    <text evidence="1">The sequence shown here is derived from an EMBL/GenBank/DDBJ whole genome shotgun (WGS) entry which is preliminary data.</text>
</comment>
<evidence type="ECO:0000313" key="1">
    <source>
        <dbReference type="EMBL" id="KAI6660551.1"/>
    </source>
</evidence>
<keyword evidence="2" id="KW-1185">Reference proteome</keyword>
<proteinExistence type="predicted"/>